<evidence type="ECO:0000313" key="12">
    <source>
        <dbReference type="Proteomes" id="UP000749559"/>
    </source>
</evidence>
<feature type="transmembrane region" description="Helical" evidence="9">
    <location>
        <begin position="129"/>
        <end position="150"/>
    </location>
</feature>
<evidence type="ECO:0000313" key="11">
    <source>
        <dbReference type="EMBL" id="CAH1799691.1"/>
    </source>
</evidence>
<evidence type="ECO:0000256" key="2">
    <source>
        <dbReference type="ARBA" id="ARBA00022475"/>
    </source>
</evidence>
<dbReference type="InterPro" id="IPR000276">
    <property type="entry name" value="GPCR_Rhodpsn"/>
</dbReference>
<evidence type="ECO:0000256" key="1">
    <source>
        <dbReference type="ARBA" id="ARBA00004651"/>
    </source>
</evidence>
<dbReference type="PANTHER" id="PTHR24249:SF424">
    <property type="entry name" value="G-PROTEIN COUPLED RECEPTORS FAMILY 1 PROFILE DOMAIN-CONTAINING PROTEIN"/>
    <property type="match status" value="1"/>
</dbReference>
<dbReference type="SUPFAM" id="SSF81321">
    <property type="entry name" value="Family A G protein-coupled receptor-like"/>
    <property type="match status" value="1"/>
</dbReference>
<keyword evidence="4 9" id="KW-1133">Transmembrane helix</keyword>
<feature type="domain" description="G-protein coupled receptors family 1 profile" evidence="10">
    <location>
        <begin position="32"/>
        <end position="293"/>
    </location>
</feature>
<comment type="subcellular location">
    <subcellularLocation>
        <location evidence="1">Cell membrane</location>
        <topology evidence="1">Multi-pass membrane protein</topology>
    </subcellularLocation>
</comment>
<dbReference type="InterPro" id="IPR050569">
    <property type="entry name" value="TAAR"/>
</dbReference>
<dbReference type="Proteomes" id="UP000749559">
    <property type="component" value="Unassembled WGS sequence"/>
</dbReference>
<dbReference type="PROSITE" id="PS50262">
    <property type="entry name" value="G_PROTEIN_RECEP_F1_2"/>
    <property type="match status" value="1"/>
</dbReference>
<evidence type="ECO:0000256" key="4">
    <source>
        <dbReference type="ARBA" id="ARBA00022989"/>
    </source>
</evidence>
<evidence type="ECO:0000256" key="6">
    <source>
        <dbReference type="ARBA" id="ARBA00023136"/>
    </source>
</evidence>
<evidence type="ECO:0000256" key="5">
    <source>
        <dbReference type="ARBA" id="ARBA00023040"/>
    </source>
</evidence>
<keyword evidence="6 9" id="KW-0472">Membrane</keyword>
<feature type="transmembrane region" description="Helical" evidence="9">
    <location>
        <begin position="240"/>
        <end position="261"/>
    </location>
</feature>
<evidence type="ECO:0000256" key="9">
    <source>
        <dbReference type="SAM" id="Phobius"/>
    </source>
</evidence>
<dbReference type="CDD" id="cd00637">
    <property type="entry name" value="7tm_classA_rhodopsin-like"/>
    <property type="match status" value="1"/>
</dbReference>
<keyword evidence="8" id="KW-0807">Transducer</keyword>
<dbReference type="Gene3D" id="1.20.1070.10">
    <property type="entry name" value="Rhodopsin 7-helix transmembrane proteins"/>
    <property type="match status" value="1"/>
</dbReference>
<keyword evidence="5" id="KW-0297">G-protein coupled receptor</keyword>
<evidence type="ECO:0000256" key="8">
    <source>
        <dbReference type="ARBA" id="ARBA00023224"/>
    </source>
</evidence>
<proteinExistence type="predicted"/>
<dbReference type="AlphaFoldDB" id="A0A8S4Q775"/>
<keyword evidence="2" id="KW-1003">Cell membrane</keyword>
<dbReference type="PRINTS" id="PR00237">
    <property type="entry name" value="GPCRRHODOPSN"/>
</dbReference>
<evidence type="ECO:0000256" key="7">
    <source>
        <dbReference type="ARBA" id="ARBA00023170"/>
    </source>
</evidence>
<dbReference type="GO" id="GO:0005886">
    <property type="term" value="C:plasma membrane"/>
    <property type="evidence" value="ECO:0007669"/>
    <property type="project" value="UniProtKB-SubCell"/>
</dbReference>
<name>A0A8S4Q775_OWEFU</name>
<protein>
    <recommendedName>
        <fullName evidence="10">G-protein coupled receptors family 1 profile domain-containing protein</fullName>
    </recommendedName>
</protein>
<keyword evidence="12" id="KW-1185">Reference proteome</keyword>
<feature type="transmembrane region" description="Helical" evidence="9">
    <location>
        <begin position="16"/>
        <end position="40"/>
    </location>
</feature>
<reference evidence="11" key="1">
    <citation type="submission" date="2022-03" db="EMBL/GenBank/DDBJ databases">
        <authorList>
            <person name="Martin C."/>
        </authorList>
    </citation>
    <scope>NUCLEOTIDE SEQUENCE</scope>
</reference>
<keyword evidence="7" id="KW-0675">Receptor</keyword>
<organism evidence="11 12">
    <name type="scientific">Owenia fusiformis</name>
    <name type="common">Polychaete worm</name>
    <dbReference type="NCBI Taxonomy" id="6347"/>
    <lineage>
        <taxon>Eukaryota</taxon>
        <taxon>Metazoa</taxon>
        <taxon>Spiralia</taxon>
        <taxon>Lophotrochozoa</taxon>
        <taxon>Annelida</taxon>
        <taxon>Polychaeta</taxon>
        <taxon>Sedentaria</taxon>
        <taxon>Canalipalpata</taxon>
        <taxon>Sabellida</taxon>
        <taxon>Oweniida</taxon>
        <taxon>Oweniidae</taxon>
        <taxon>Owenia</taxon>
    </lineage>
</organism>
<keyword evidence="3 9" id="KW-0812">Transmembrane</keyword>
<feature type="transmembrane region" description="Helical" evidence="9">
    <location>
        <begin position="273"/>
        <end position="296"/>
    </location>
</feature>
<dbReference type="EMBL" id="CAIIXF020000011">
    <property type="protein sequence ID" value="CAH1799691.1"/>
    <property type="molecule type" value="Genomic_DNA"/>
</dbReference>
<feature type="transmembrane region" description="Helical" evidence="9">
    <location>
        <begin position="52"/>
        <end position="75"/>
    </location>
</feature>
<sequence length="327" mass="37001">MHNITDDGIRFDPPNVIQLIVIMSLGIAVVVSNYIVIYVIVRTRSLRSQSGVFMASGALNDSTIGVTSLVFFPYMIKGQFSNVFCSILGYLAFSAIQTRLGILTVMSVDKCLTINYPFTYPMKMSVTRVGVLVSVIFVQAYLFCLPVLLHSHTYRQHAFVCEMNWLTPSIYPYVAQTCIYLQLIIMTSSHVILFLIARQQLKKMKELGQGGSICDKKNETSKKGWVGTNIKSQLRGIKTLFLLVGIFYICWITYIVAQIMYPTFTRNLVQLHVVNFLSIWLGVLNLSCNCILYYLTNKAFCSGFKRYILHKRNTIDTETSMSLSLTG</sequence>
<feature type="transmembrane region" description="Helical" evidence="9">
    <location>
        <begin position="170"/>
        <end position="197"/>
    </location>
</feature>
<dbReference type="GO" id="GO:0004930">
    <property type="term" value="F:G protein-coupled receptor activity"/>
    <property type="evidence" value="ECO:0007669"/>
    <property type="project" value="UniProtKB-KW"/>
</dbReference>
<dbReference type="Pfam" id="PF00001">
    <property type="entry name" value="7tm_1"/>
    <property type="match status" value="1"/>
</dbReference>
<gene>
    <name evidence="11" type="ORF">OFUS_LOCUS23670</name>
</gene>
<evidence type="ECO:0000259" key="10">
    <source>
        <dbReference type="PROSITE" id="PS50262"/>
    </source>
</evidence>
<evidence type="ECO:0000256" key="3">
    <source>
        <dbReference type="ARBA" id="ARBA00022692"/>
    </source>
</evidence>
<dbReference type="SMART" id="SM01381">
    <property type="entry name" value="7TM_GPCR_Srsx"/>
    <property type="match status" value="1"/>
</dbReference>
<dbReference type="InterPro" id="IPR017452">
    <property type="entry name" value="GPCR_Rhodpsn_7TM"/>
</dbReference>
<dbReference type="PANTHER" id="PTHR24249">
    <property type="entry name" value="HISTAMINE RECEPTOR-RELATED G-PROTEIN COUPLED RECEPTOR"/>
    <property type="match status" value="1"/>
</dbReference>
<comment type="caution">
    <text evidence="11">The sequence shown here is derived from an EMBL/GenBank/DDBJ whole genome shotgun (WGS) entry which is preliminary data.</text>
</comment>
<feature type="transmembrane region" description="Helical" evidence="9">
    <location>
        <begin position="87"/>
        <end position="108"/>
    </location>
</feature>
<accession>A0A8S4Q775</accession>